<dbReference type="SUPFAM" id="SSF51206">
    <property type="entry name" value="cAMP-binding domain-like"/>
    <property type="match status" value="1"/>
</dbReference>
<feature type="compositionally biased region" description="Basic and acidic residues" evidence="1">
    <location>
        <begin position="152"/>
        <end position="168"/>
    </location>
</feature>
<evidence type="ECO:0000256" key="1">
    <source>
        <dbReference type="SAM" id="MobiDB-lite"/>
    </source>
</evidence>
<dbReference type="VEuPathDB" id="MicrosporidiaDB:EDEG_01166"/>
<dbReference type="PROSITE" id="PS00888">
    <property type="entry name" value="CNMP_BINDING_1"/>
    <property type="match status" value="1"/>
</dbReference>
<keyword evidence="4" id="KW-1185">Reference proteome</keyword>
<dbReference type="PROSITE" id="PS50042">
    <property type="entry name" value="CNMP_BINDING_3"/>
    <property type="match status" value="1"/>
</dbReference>
<dbReference type="InterPro" id="IPR014710">
    <property type="entry name" value="RmlC-like_jellyroll"/>
</dbReference>
<feature type="domain" description="Cyclic nucleotide-binding" evidence="2">
    <location>
        <begin position="212"/>
        <end position="262"/>
    </location>
</feature>
<dbReference type="AlphaFoldDB" id="J9DAX0"/>
<dbReference type="CDD" id="cd00038">
    <property type="entry name" value="CAP_ED"/>
    <property type="match status" value="1"/>
</dbReference>
<evidence type="ECO:0000313" key="4">
    <source>
        <dbReference type="Proteomes" id="UP000003163"/>
    </source>
</evidence>
<protein>
    <recommendedName>
        <fullName evidence="2">Cyclic nucleotide-binding domain-containing protein</fullName>
    </recommendedName>
</protein>
<sequence length="295" mass="34383">MKEQEITERLTNFLKAHSISLSFLEKLQNEYERTYEKMVKVQSDMSTDEVFDFVVSNFLKDFVHNYKRYEKVSEDSEGTALYENISFKKNGEKRFKIEKSPDTKENTKRVVIDSKKNVILNEEKETNFYDEKNNEEISQEIVCDKQLEAKSSDSDVLKDEKNADEAGKMPKSAMQQRRSSVYAMCNATTLKTYKKDAETTAFLSRSLNKNILVRLLNPKQKRLVVDLMKPVVYNTGDVVIREGEMGTELFIVGKGILEVYKEIYEDSKEFTKSNGDVYSYIEEQTEKENEEKIKI</sequence>
<dbReference type="InParanoid" id="J9DAX0"/>
<organism evidence="3 4">
    <name type="scientific">Edhazardia aedis (strain USNM 41457)</name>
    <name type="common">Microsporidian parasite</name>
    <dbReference type="NCBI Taxonomy" id="1003232"/>
    <lineage>
        <taxon>Eukaryota</taxon>
        <taxon>Fungi</taxon>
        <taxon>Fungi incertae sedis</taxon>
        <taxon>Microsporidia</taxon>
        <taxon>Edhazardia</taxon>
    </lineage>
</organism>
<dbReference type="STRING" id="1003232.J9DAX0"/>
<dbReference type="InterPro" id="IPR018490">
    <property type="entry name" value="cNMP-bd_dom_sf"/>
</dbReference>
<evidence type="ECO:0000313" key="3">
    <source>
        <dbReference type="EMBL" id="EJW04639.1"/>
    </source>
</evidence>
<feature type="region of interest" description="Disordered" evidence="1">
    <location>
        <begin position="152"/>
        <end position="175"/>
    </location>
</feature>
<evidence type="ECO:0000259" key="2">
    <source>
        <dbReference type="PROSITE" id="PS50042"/>
    </source>
</evidence>
<dbReference type="OrthoDB" id="417078at2759"/>
<name>J9DAX0_EDHAE</name>
<comment type="caution">
    <text evidence="3">The sequence shown here is derived from an EMBL/GenBank/DDBJ whole genome shotgun (WGS) entry which is preliminary data.</text>
</comment>
<gene>
    <name evidence="3" type="ORF">EDEG_01166</name>
</gene>
<reference evidence="4" key="2">
    <citation type="submission" date="2015-07" db="EMBL/GenBank/DDBJ databases">
        <title>Contrasting host-pathogen interactions and genome evolution in two generalist and specialist microsporidian pathogens of mosquitoes.</title>
        <authorList>
            <consortium name="The Broad Institute Genomics Platform"/>
            <consortium name="The Broad Institute Genome Sequencing Center for Infectious Disease"/>
            <person name="Cuomo C.A."/>
            <person name="Sanscrainte N.D."/>
            <person name="Goldberg J.M."/>
            <person name="Heiman D."/>
            <person name="Young S."/>
            <person name="Zeng Q."/>
            <person name="Becnel J.J."/>
            <person name="Birren B.W."/>
        </authorList>
    </citation>
    <scope>NUCLEOTIDE SEQUENCE [LARGE SCALE GENOMIC DNA]</scope>
    <source>
        <strain evidence="4">USNM 41457</strain>
    </source>
</reference>
<proteinExistence type="predicted"/>
<dbReference type="HOGENOM" id="CLU_943413_0_0_1"/>
<dbReference type="InterPro" id="IPR000595">
    <property type="entry name" value="cNMP-bd_dom"/>
</dbReference>
<dbReference type="Gene3D" id="2.60.120.10">
    <property type="entry name" value="Jelly Rolls"/>
    <property type="match status" value="1"/>
</dbReference>
<dbReference type="EMBL" id="AFBI03000016">
    <property type="protein sequence ID" value="EJW04639.1"/>
    <property type="molecule type" value="Genomic_DNA"/>
</dbReference>
<accession>J9DAX0</accession>
<dbReference type="InterPro" id="IPR018488">
    <property type="entry name" value="cNMP-bd_CS"/>
</dbReference>
<reference evidence="3 4" key="1">
    <citation type="submission" date="2011-08" db="EMBL/GenBank/DDBJ databases">
        <authorList>
            <person name="Liu Z.J."/>
            <person name="Shi F.L."/>
            <person name="Lu J.Q."/>
            <person name="Li M."/>
            <person name="Wang Z.L."/>
        </authorList>
    </citation>
    <scope>NUCLEOTIDE SEQUENCE [LARGE SCALE GENOMIC DNA]</scope>
    <source>
        <strain evidence="3 4">USNM 41457</strain>
    </source>
</reference>
<dbReference type="Proteomes" id="UP000003163">
    <property type="component" value="Unassembled WGS sequence"/>
</dbReference>